<dbReference type="HAMAP" id="MF_00657">
    <property type="entry name" value="Hydroxyl_YbiX"/>
    <property type="match status" value="1"/>
</dbReference>
<evidence type="ECO:0000256" key="5">
    <source>
        <dbReference type="ARBA" id="ARBA00023002"/>
    </source>
</evidence>
<keyword evidence="12" id="KW-1185">Reference proteome</keyword>
<keyword evidence="6 7" id="KW-0408">Iron</keyword>
<dbReference type="PANTHER" id="PTHR41536:SF1">
    <property type="entry name" value="PKHD-TYPE HYDROXYLASE YBIX"/>
    <property type="match status" value="1"/>
</dbReference>
<dbReference type="NCBIfam" id="NF003974">
    <property type="entry name" value="PRK05467.1-3"/>
    <property type="match status" value="1"/>
</dbReference>
<reference evidence="10" key="4">
    <citation type="submission" date="2023-01" db="EMBL/GenBank/DDBJ databases">
        <title>Draft genome sequence of Methylobacterium oxalidis strain NBRC 107715.</title>
        <authorList>
            <person name="Sun Q."/>
            <person name="Mori K."/>
        </authorList>
    </citation>
    <scope>NUCLEOTIDE SEQUENCE</scope>
    <source>
        <strain evidence="10">NBRC 107715</strain>
    </source>
</reference>
<dbReference type="GO" id="GO:0016706">
    <property type="term" value="F:2-oxoglutarate-dependent dioxygenase activity"/>
    <property type="evidence" value="ECO:0007669"/>
    <property type="project" value="UniProtKB-UniRule"/>
</dbReference>
<feature type="binding site" evidence="7">
    <location>
        <position position="98"/>
    </location>
    <ligand>
        <name>Fe cation</name>
        <dbReference type="ChEBI" id="CHEBI:24875"/>
    </ligand>
</feature>
<dbReference type="GO" id="GO:0006974">
    <property type="term" value="P:DNA damage response"/>
    <property type="evidence" value="ECO:0007669"/>
    <property type="project" value="TreeGrafter"/>
</dbReference>
<evidence type="ECO:0000313" key="12">
    <source>
        <dbReference type="Proteomes" id="UP001156856"/>
    </source>
</evidence>
<feature type="binding site" evidence="7">
    <location>
        <position position="159"/>
    </location>
    <ligand>
        <name>Fe cation</name>
        <dbReference type="ChEBI" id="CHEBI:24875"/>
    </ligand>
</feature>
<gene>
    <name evidence="9" type="primary">piuC</name>
    <name evidence="10" type="ORF">GCM10007888_56340</name>
    <name evidence="9" type="ORF">MOX02_46150</name>
</gene>
<evidence type="ECO:0000256" key="7">
    <source>
        <dbReference type="HAMAP-Rule" id="MF_00657"/>
    </source>
</evidence>
<dbReference type="Proteomes" id="UP000321960">
    <property type="component" value="Unassembled WGS sequence"/>
</dbReference>
<evidence type="ECO:0000313" key="11">
    <source>
        <dbReference type="Proteomes" id="UP000321960"/>
    </source>
</evidence>
<dbReference type="AlphaFoldDB" id="A0A512J9E1"/>
<dbReference type="NCBIfam" id="NF003975">
    <property type="entry name" value="PRK05467.1-4"/>
    <property type="match status" value="1"/>
</dbReference>
<comment type="cofactor">
    <cofactor evidence="1 7">
        <name>L-ascorbate</name>
        <dbReference type="ChEBI" id="CHEBI:38290"/>
    </cofactor>
</comment>
<reference evidence="9 11" key="3">
    <citation type="submission" date="2019-07" db="EMBL/GenBank/DDBJ databases">
        <title>Whole genome shotgun sequence of Methylobacterium oxalidis NBRC 107715.</title>
        <authorList>
            <person name="Hosoyama A."/>
            <person name="Uohara A."/>
            <person name="Ohji S."/>
            <person name="Ichikawa N."/>
        </authorList>
    </citation>
    <scope>NUCLEOTIDE SEQUENCE [LARGE SCALE GENOMIC DNA]</scope>
    <source>
        <strain evidence="9 11">NBRC 107715</strain>
    </source>
</reference>
<evidence type="ECO:0000256" key="1">
    <source>
        <dbReference type="ARBA" id="ARBA00001961"/>
    </source>
</evidence>
<dbReference type="SMART" id="SM00702">
    <property type="entry name" value="P4Hc"/>
    <property type="match status" value="1"/>
</dbReference>
<evidence type="ECO:0000313" key="10">
    <source>
        <dbReference type="EMBL" id="GLS67251.1"/>
    </source>
</evidence>
<dbReference type="GO" id="GO:0031418">
    <property type="term" value="F:L-ascorbic acid binding"/>
    <property type="evidence" value="ECO:0007669"/>
    <property type="project" value="UniProtKB-KW"/>
</dbReference>
<evidence type="ECO:0000256" key="2">
    <source>
        <dbReference type="ARBA" id="ARBA00022723"/>
    </source>
</evidence>
<evidence type="ECO:0000313" key="9">
    <source>
        <dbReference type="EMBL" id="GEP06577.1"/>
    </source>
</evidence>
<dbReference type="Proteomes" id="UP001156856">
    <property type="component" value="Unassembled WGS sequence"/>
</dbReference>
<reference evidence="12" key="2">
    <citation type="journal article" date="2019" name="Int. J. Syst. Evol. Microbiol.">
        <title>The Global Catalogue of Microorganisms (GCM) 10K type strain sequencing project: providing services to taxonomists for standard genome sequencing and annotation.</title>
        <authorList>
            <consortium name="The Broad Institute Genomics Platform"/>
            <consortium name="The Broad Institute Genome Sequencing Center for Infectious Disease"/>
            <person name="Wu L."/>
            <person name="Ma J."/>
        </authorList>
    </citation>
    <scope>NUCLEOTIDE SEQUENCE [LARGE SCALE GENOMIC DNA]</scope>
    <source>
        <strain evidence="12">NBRC 107715</strain>
    </source>
</reference>
<dbReference type="Gene3D" id="2.60.120.620">
    <property type="entry name" value="q2cbj1_9rhob like domain"/>
    <property type="match status" value="1"/>
</dbReference>
<dbReference type="SUPFAM" id="SSF51197">
    <property type="entry name" value="Clavaminate synthase-like"/>
    <property type="match status" value="1"/>
</dbReference>
<dbReference type="PANTHER" id="PTHR41536">
    <property type="entry name" value="PKHD-TYPE HYDROXYLASE YBIX"/>
    <property type="match status" value="1"/>
</dbReference>
<protein>
    <submittedName>
        <fullName evidence="9">PKHD-type hydroxylase PiuC</fullName>
    </submittedName>
</protein>
<dbReference type="Pfam" id="PF18331">
    <property type="entry name" value="PKHD_C"/>
    <property type="match status" value="1"/>
</dbReference>
<sequence>MLVHVKNVLSSEEVAHVRARLEAGDWVDGRVTAGQQAARAKHNLQIPEDSPVARELGDLILRALGRSPLFNAAALPLRVLPPLFNRYDVGMSFGAHVDGAIRMVPGAGIRMRADVSTTLFLTDPDAYDGGELVIEDTFGSHAAKLPAGDMIVYPATSLHRVEPITRGSRWSAFFWSQSMVKDDGARALLYDLDRGITGARAGLSDDNPAVIALTSTYHNLLRRWAEL</sequence>
<organism evidence="9 11">
    <name type="scientific">Methylobacterium oxalidis</name>
    <dbReference type="NCBI Taxonomy" id="944322"/>
    <lineage>
        <taxon>Bacteria</taxon>
        <taxon>Pseudomonadati</taxon>
        <taxon>Pseudomonadota</taxon>
        <taxon>Alphaproteobacteria</taxon>
        <taxon>Hyphomicrobiales</taxon>
        <taxon>Methylobacteriaceae</taxon>
        <taxon>Methylobacterium</taxon>
    </lineage>
</organism>
<keyword evidence="2 7" id="KW-0479">Metal-binding</keyword>
<dbReference type="RefSeq" id="WP_147028109.1">
    <property type="nucleotide sequence ID" value="NZ_BJZU01000106.1"/>
</dbReference>
<dbReference type="OrthoDB" id="9812472at2"/>
<dbReference type="EMBL" id="BSPK01000111">
    <property type="protein sequence ID" value="GLS67251.1"/>
    <property type="molecule type" value="Genomic_DNA"/>
</dbReference>
<evidence type="ECO:0000256" key="6">
    <source>
        <dbReference type="ARBA" id="ARBA00023004"/>
    </source>
</evidence>
<comment type="cofactor">
    <cofactor evidence="7">
        <name>Fe(2+)</name>
        <dbReference type="ChEBI" id="CHEBI:29033"/>
    </cofactor>
    <text evidence="7">Binds 1 Fe(2+) ion per subunit.</text>
</comment>
<evidence type="ECO:0000256" key="3">
    <source>
        <dbReference type="ARBA" id="ARBA00022896"/>
    </source>
</evidence>
<evidence type="ECO:0000259" key="8">
    <source>
        <dbReference type="PROSITE" id="PS51471"/>
    </source>
</evidence>
<keyword evidence="3 7" id="KW-0847">Vitamin C</keyword>
<dbReference type="InterPro" id="IPR041097">
    <property type="entry name" value="PKHD_C"/>
</dbReference>
<feature type="binding site" evidence="7">
    <location>
        <position position="169"/>
    </location>
    <ligand>
        <name>2-oxoglutarate</name>
        <dbReference type="ChEBI" id="CHEBI:16810"/>
    </ligand>
</feature>
<proteinExistence type="inferred from homology"/>
<feature type="binding site" evidence="7">
    <location>
        <position position="96"/>
    </location>
    <ligand>
        <name>Fe cation</name>
        <dbReference type="ChEBI" id="CHEBI:24875"/>
    </ligand>
</feature>
<dbReference type="Pfam" id="PF13640">
    <property type="entry name" value="2OG-FeII_Oxy_3"/>
    <property type="match status" value="1"/>
</dbReference>
<keyword evidence="5 7" id="KW-0560">Oxidoreductase</keyword>
<dbReference type="InterPro" id="IPR005123">
    <property type="entry name" value="Oxoglu/Fe-dep_dioxygenase_dom"/>
</dbReference>
<dbReference type="GO" id="GO:0005506">
    <property type="term" value="F:iron ion binding"/>
    <property type="evidence" value="ECO:0007669"/>
    <property type="project" value="UniProtKB-UniRule"/>
</dbReference>
<keyword evidence="4 7" id="KW-0223">Dioxygenase</keyword>
<dbReference type="EMBL" id="BJZU01000106">
    <property type="protein sequence ID" value="GEP06577.1"/>
    <property type="molecule type" value="Genomic_DNA"/>
</dbReference>
<dbReference type="Gene3D" id="4.10.860.20">
    <property type="entry name" value="Rabenosyn, Rab binding domain"/>
    <property type="match status" value="1"/>
</dbReference>
<evidence type="ECO:0000256" key="4">
    <source>
        <dbReference type="ARBA" id="ARBA00022964"/>
    </source>
</evidence>
<dbReference type="GO" id="GO:0006879">
    <property type="term" value="P:intracellular iron ion homeostasis"/>
    <property type="evidence" value="ECO:0007669"/>
    <property type="project" value="TreeGrafter"/>
</dbReference>
<accession>A0A512J9E1</accession>
<name>A0A512J9E1_9HYPH</name>
<dbReference type="InterPro" id="IPR044862">
    <property type="entry name" value="Pro_4_hyd_alph_FE2OG_OXY"/>
</dbReference>
<reference evidence="10" key="1">
    <citation type="journal article" date="2014" name="Int. J. Syst. Evol. Microbiol.">
        <title>Complete genome of a new Firmicutes species belonging to the dominant human colonic microbiota ('Ruminococcus bicirculans') reveals two chromosomes and a selective capacity to utilize plant glucans.</title>
        <authorList>
            <consortium name="NISC Comparative Sequencing Program"/>
            <person name="Wegmann U."/>
            <person name="Louis P."/>
            <person name="Goesmann A."/>
            <person name="Henrissat B."/>
            <person name="Duncan S.H."/>
            <person name="Flint H.J."/>
        </authorList>
    </citation>
    <scope>NUCLEOTIDE SEQUENCE</scope>
    <source>
        <strain evidence="10">NBRC 107715</strain>
    </source>
</reference>
<dbReference type="InterPro" id="IPR023550">
    <property type="entry name" value="PKHD_hydroxylase"/>
</dbReference>
<comment type="caution">
    <text evidence="9">The sequence shown here is derived from an EMBL/GenBank/DDBJ whole genome shotgun (WGS) entry which is preliminary data.</text>
</comment>
<feature type="domain" description="Fe2OG dioxygenase" evidence="8">
    <location>
        <begin position="78"/>
        <end position="178"/>
    </location>
</feature>
<dbReference type="InterPro" id="IPR006620">
    <property type="entry name" value="Pro_4_hyd_alph"/>
</dbReference>
<dbReference type="PROSITE" id="PS51471">
    <property type="entry name" value="FE2OG_OXY"/>
    <property type="match status" value="1"/>
</dbReference>